<name>A0ABR2FNY9_9ROSI</name>
<comment type="caution">
    <text evidence="2">The sequence shown here is derived from an EMBL/GenBank/DDBJ whole genome shotgun (WGS) entry which is preliminary data.</text>
</comment>
<feature type="region of interest" description="Disordered" evidence="1">
    <location>
        <begin position="53"/>
        <end position="112"/>
    </location>
</feature>
<protein>
    <submittedName>
        <fullName evidence="2">Uncharacterized protein</fullName>
    </submittedName>
</protein>
<organism evidence="2 3">
    <name type="scientific">Hibiscus sabdariffa</name>
    <name type="common">roselle</name>
    <dbReference type="NCBI Taxonomy" id="183260"/>
    <lineage>
        <taxon>Eukaryota</taxon>
        <taxon>Viridiplantae</taxon>
        <taxon>Streptophyta</taxon>
        <taxon>Embryophyta</taxon>
        <taxon>Tracheophyta</taxon>
        <taxon>Spermatophyta</taxon>
        <taxon>Magnoliopsida</taxon>
        <taxon>eudicotyledons</taxon>
        <taxon>Gunneridae</taxon>
        <taxon>Pentapetalae</taxon>
        <taxon>rosids</taxon>
        <taxon>malvids</taxon>
        <taxon>Malvales</taxon>
        <taxon>Malvaceae</taxon>
        <taxon>Malvoideae</taxon>
        <taxon>Hibiscus</taxon>
    </lineage>
</organism>
<feature type="compositionally biased region" description="Polar residues" evidence="1">
    <location>
        <begin position="64"/>
        <end position="81"/>
    </location>
</feature>
<proteinExistence type="predicted"/>
<feature type="compositionally biased region" description="Basic and acidic residues" evidence="1">
    <location>
        <begin position="82"/>
        <end position="92"/>
    </location>
</feature>
<evidence type="ECO:0000256" key="1">
    <source>
        <dbReference type="SAM" id="MobiDB-lite"/>
    </source>
</evidence>
<evidence type="ECO:0000313" key="3">
    <source>
        <dbReference type="Proteomes" id="UP001472677"/>
    </source>
</evidence>
<accession>A0ABR2FNY9</accession>
<dbReference type="EMBL" id="JBBPBM010000005">
    <property type="protein sequence ID" value="KAK8583793.1"/>
    <property type="molecule type" value="Genomic_DNA"/>
</dbReference>
<reference evidence="2 3" key="1">
    <citation type="journal article" date="2024" name="G3 (Bethesda)">
        <title>Genome assembly of Hibiscus sabdariffa L. provides insights into metabolisms of medicinal natural products.</title>
        <authorList>
            <person name="Kim T."/>
        </authorList>
    </citation>
    <scope>NUCLEOTIDE SEQUENCE [LARGE SCALE GENOMIC DNA]</scope>
    <source>
        <strain evidence="2">TK-2024</strain>
        <tissue evidence="2">Old leaves</tissue>
    </source>
</reference>
<dbReference type="Proteomes" id="UP001472677">
    <property type="component" value="Unassembled WGS sequence"/>
</dbReference>
<evidence type="ECO:0000313" key="2">
    <source>
        <dbReference type="EMBL" id="KAK8583793.1"/>
    </source>
</evidence>
<gene>
    <name evidence="2" type="ORF">V6N12_068052</name>
</gene>
<keyword evidence="3" id="KW-1185">Reference proteome</keyword>
<sequence>MAVAQNYHTEQAWKWHRLHYYQPALHVADGQATPVAVTHGDEALEDHHLAEKRRHVASELHPNNPFQGRSVDNPNPKQSDMQQHHLRNETTEKTLVPHAISINHRRYENPSR</sequence>